<dbReference type="GO" id="GO:0004673">
    <property type="term" value="F:protein histidine kinase activity"/>
    <property type="evidence" value="ECO:0007669"/>
    <property type="project" value="UniProtKB-EC"/>
</dbReference>
<dbReference type="Proteomes" id="UP000184001">
    <property type="component" value="Unassembled WGS sequence"/>
</dbReference>
<dbReference type="AlphaFoldDB" id="A0A8G2C8D8"/>
<feature type="domain" description="CheW-like" evidence="4">
    <location>
        <begin position="519"/>
        <end position="649"/>
    </location>
</feature>
<dbReference type="InterPro" id="IPR002545">
    <property type="entry name" value="CheW-lke_dom"/>
</dbReference>
<evidence type="ECO:0000256" key="2">
    <source>
        <dbReference type="ARBA" id="ARBA00012438"/>
    </source>
</evidence>
<dbReference type="PANTHER" id="PTHR43395">
    <property type="entry name" value="SENSOR HISTIDINE KINASE CHEA"/>
    <property type="match status" value="1"/>
</dbReference>
<dbReference type="InterPro" id="IPR036061">
    <property type="entry name" value="CheW-like_dom_sf"/>
</dbReference>
<evidence type="ECO:0000313" key="5">
    <source>
        <dbReference type="EMBL" id="SHI67331.1"/>
    </source>
</evidence>
<evidence type="ECO:0000313" key="6">
    <source>
        <dbReference type="Proteomes" id="UP000184001"/>
    </source>
</evidence>
<sequence>MLDDTCVQRGSVADYQNHSGPALHSAQASFDAQLYTMSYVRLRLQSDLASETPASIFAAQEEQGTVFYLPELTFLPTLDEYTVGERYLQYHVLVISPLACSAEPSGSVFDSLGSAEFAKLGTTGDDCCKNVTDVFSQYFLSAIGRGQADFAEISEELRELLQPLFVAQDVLQSFDVLPNSSCQSEDVYRSDGTVLLPVDDASEKVPVSTGMREEALGVVSEPEEHNSAVPMSDLECSNAPRVTDTMDVVPSSILNESRSGYLASVCDQRMPFVESGSLRDSDPSLFAAGSKKSFEDSAVLSACSSVKPFSCRKRSCLTPLQSTQDEDKLDRLISHVSELSRIQSNLYDYALAHDDDRLRSMADEFDRLYSVLRDSALELRMVSLNPLLFSVKDWVEDFVQSMDKQLLFTLEGGDVQVDAVIAEQVTDALATYFSTAILPFFDDEILSISLSVEYSGTDILLVMEHSECAIQGSEENVIISEALLRLQAEILALHGGLAVECGDQSLRIIKVCFPVTQAMIEGLVVQCGEEQYIVPMNQVAECIDCSPRMGVEIKEDKVVLGGETVPYVRLREYVDIDGKTEHEQCVVIQSLSGTFGLIVDGVVGELQAAIKPVGALYKHVEMISGVSVKSDGIPCLVLNLQHLQMVADCLVIT</sequence>
<dbReference type="Gene3D" id="2.30.30.40">
    <property type="entry name" value="SH3 Domains"/>
    <property type="match status" value="1"/>
</dbReference>
<organism evidence="5 6">
    <name type="scientific">Halodesulfovibrio aestuarii</name>
    <dbReference type="NCBI Taxonomy" id="126333"/>
    <lineage>
        <taxon>Bacteria</taxon>
        <taxon>Pseudomonadati</taxon>
        <taxon>Thermodesulfobacteriota</taxon>
        <taxon>Desulfovibrionia</taxon>
        <taxon>Desulfovibrionales</taxon>
        <taxon>Desulfovibrionaceae</taxon>
        <taxon>Halodesulfovibrio</taxon>
    </lineage>
</organism>
<dbReference type="GO" id="GO:0006935">
    <property type="term" value="P:chemotaxis"/>
    <property type="evidence" value="ECO:0007669"/>
    <property type="project" value="InterPro"/>
</dbReference>
<protein>
    <recommendedName>
        <fullName evidence="2">histidine kinase</fullName>
        <ecNumber evidence="2">2.7.13.3</ecNumber>
    </recommendedName>
</protein>
<dbReference type="InterPro" id="IPR051315">
    <property type="entry name" value="Bact_Chemotaxis_CheA"/>
</dbReference>
<dbReference type="EC" id="2.7.13.3" evidence="2"/>
<dbReference type="Pfam" id="PF01584">
    <property type="entry name" value="CheW"/>
    <property type="match status" value="1"/>
</dbReference>
<dbReference type="RefSeq" id="WP_020001756.1">
    <property type="nucleotide sequence ID" value="NZ_CP192219.1"/>
</dbReference>
<reference evidence="5 6" key="1">
    <citation type="submission" date="2016-11" db="EMBL/GenBank/DDBJ databases">
        <authorList>
            <person name="Varghese N."/>
            <person name="Submissions S."/>
        </authorList>
    </citation>
    <scope>NUCLEOTIDE SEQUENCE [LARGE SCALE GENOMIC DNA]</scope>
    <source>
        <strain evidence="5 6">DSM 17919</strain>
    </source>
</reference>
<accession>A0A8G2C8D8</accession>
<comment type="catalytic activity">
    <reaction evidence="1">
        <text>ATP + protein L-histidine = ADP + protein N-phospho-L-histidine.</text>
        <dbReference type="EC" id="2.7.13.3"/>
    </reaction>
</comment>
<comment type="function">
    <text evidence="3">Involved in the transmission of sensory signals from the chemoreceptors to the flagellar motors. CheA is autophosphorylated; it can transfer its phosphate group to either CheB or CheY.</text>
</comment>
<comment type="caution">
    <text evidence="5">The sequence shown here is derived from an EMBL/GenBank/DDBJ whole genome shotgun (WGS) entry which is preliminary data.</text>
</comment>
<evidence type="ECO:0000259" key="4">
    <source>
        <dbReference type="PROSITE" id="PS50851"/>
    </source>
</evidence>
<proteinExistence type="predicted"/>
<dbReference type="GO" id="GO:0007165">
    <property type="term" value="P:signal transduction"/>
    <property type="evidence" value="ECO:0007669"/>
    <property type="project" value="InterPro"/>
</dbReference>
<gene>
    <name evidence="5" type="ORF">SAMN05660830_00631</name>
</gene>
<dbReference type="PROSITE" id="PS50851">
    <property type="entry name" value="CHEW"/>
    <property type="match status" value="1"/>
</dbReference>
<evidence type="ECO:0000256" key="1">
    <source>
        <dbReference type="ARBA" id="ARBA00000085"/>
    </source>
</evidence>
<dbReference type="PANTHER" id="PTHR43395:SF10">
    <property type="entry name" value="CHEMOTAXIS PROTEIN CHEA"/>
    <property type="match status" value="1"/>
</dbReference>
<dbReference type="SUPFAM" id="SSF50341">
    <property type="entry name" value="CheW-like"/>
    <property type="match status" value="1"/>
</dbReference>
<dbReference type="SMART" id="SM00260">
    <property type="entry name" value="CheW"/>
    <property type="match status" value="1"/>
</dbReference>
<evidence type="ECO:0000256" key="3">
    <source>
        <dbReference type="ARBA" id="ARBA00035100"/>
    </source>
</evidence>
<dbReference type="EMBL" id="FQZR01000002">
    <property type="protein sequence ID" value="SHI67331.1"/>
    <property type="molecule type" value="Genomic_DNA"/>
</dbReference>
<name>A0A8G2C8D8_9BACT</name>